<evidence type="ECO:0000313" key="4">
    <source>
        <dbReference type="Proteomes" id="UP000094527"/>
    </source>
</evidence>
<feature type="coiled-coil region" evidence="1">
    <location>
        <begin position="35"/>
        <end position="83"/>
    </location>
</feature>
<comment type="caution">
    <text evidence="3">The sequence shown here is derived from an EMBL/GenBank/DDBJ whole genome shotgun (WGS) entry which is preliminary data.</text>
</comment>
<reference evidence="3 4" key="1">
    <citation type="journal article" date="2016" name="Genome Biol. Evol.">
        <title>Gene Family Evolution Reflects Adaptation to Soil Environmental Stressors in the Genome of the Collembolan Orchesella cincta.</title>
        <authorList>
            <person name="Faddeeva-Vakhrusheva A."/>
            <person name="Derks M.F."/>
            <person name="Anvar S.Y."/>
            <person name="Agamennone V."/>
            <person name="Suring W."/>
            <person name="Smit S."/>
            <person name="van Straalen N.M."/>
            <person name="Roelofs D."/>
        </authorList>
    </citation>
    <scope>NUCLEOTIDE SEQUENCE [LARGE SCALE GENOMIC DNA]</scope>
    <source>
        <tissue evidence="3">Mixed pool</tissue>
    </source>
</reference>
<evidence type="ECO:0000256" key="1">
    <source>
        <dbReference type="SAM" id="Coils"/>
    </source>
</evidence>
<sequence length="191" mass="22705">MCESFSHCPLIDLGIDKIGERITLFTIDGNNCILAMNHHQERNKIAAERRKLEEDKLQLKREREEFENKKKQAHLEREDHRNKMINFDRDIRRGTEFVTGTERRIHEEEQREQELLSREEVLKVELKAKLDRNIFADQILKRLHEKEEKEKKAQGKLERQAKAAEKRLKSLGKRKNKLLLTQQDTTDGAVQ</sequence>
<keyword evidence="4" id="KW-1185">Reference proteome</keyword>
<accession>A0A1D2M514</accession>
<dbReference type="EMBL" id="LJIJ01004243">
    <property type="protein sequence ID" value="ODM88014.1"/>
    <property type="molecule type" value="Genomic_DNA"/>
</dbReference>
<proteinExistence type="predicted"/>
<feature type="compositionally biased region" description="Basic and acidic residues" evidence="2">
    <location>
        <begin position="146"/>
        <end position="168"/>
    </location>
</feature>
<gene>
    <name evidence="3" type="ORF">Ocin01_18668</name>
</gene>
<protein>
    <submittedName>
        <fullName evidence="3">Uncharacterized protein</fullName>
    </submittedName>
</protein>
<dbReference type="AlphaFoldDB" id="A0A1D2M514"/>
<evidence type="ECO:0000256" key="2">
    <source>
        <dbReference type="SAM" id="MobiDB-lite"/>
    </source>
</evidence>
<evidence type="ECO:0000313" key="3">
    <source>
        <dbReference type="EMBL" id="ODM88014.1"/>
    </source>
</evidence>
<feature type="region of interest" description="Disordered" evidence="2">
    <location>
        <begin position="146"/>
        <end position="191"/>
    </location>
</feature>
<keyword evidence="1" id="KW-0175">Coiled coil</keyword>
<name>A0A1D2M514_ORCCI</name>
<feature type="compositionally biased region" description="Polar residues" evidence="2">
    <location>
        <begin position="179"/>
        <end position="191"/>
    </location>
</feature>
<dbReference type="Proteomes" id="UP000094527">
    <property type="component" value="Unassembled WGS sequence"/>
</dbReference>
<organism evidence="3 4">
    <name type="scientific">Orchesella cincta</name>
    <name type="common">Springtail</name>
    <name type="synonym">Podura cincta</name>
    <dbReference type="NCBI Taxonomy" id="48709"/>
    <lineage>
        <taxon>Eukaryota</taxon>
        <taxon>Metazoa</taxon>
        <taxon>Ecdysozoa</taxon>
        <taxon>Arthropoda</taxon>
        <taxon>Hexapoda</taxon>
        <taxon>Collembola</taxon>
        <taxon>Entomobryomorpha</taxon>
        <taxon>Entomobryoidea</taxon>
        <taxon>Orchesellidae</taxon>
        <taxon>Orchesellinae</taxon>
        <taxon>Orchesella</taxon>
    </lineage>
</organism>